<gene>
    <name evidence="1" type="ORF">HERIO_264</name>
</gene>
<comment type="caution">
    <text evidence="1">The sequence shown here is derived from an EMBL/GenBank/DDBJ whole genome shotgun (WGS) entry which is preliminary data.</text>
</comment>
<dbReference type="VEuPathDB" id="MicrosporidiaDB:A0H76_1891"/>
<dbReference type="GO" id="GO:0003676">
    <property type="term" value="F:nucleic acid binding"/>
    <property type="evidence" value="ECO:0007669"/>
    <property type="project" value="InterPro"/>
</dbReference>
<dbReference type="AlphaFoldDB" id="A0A1X0QDM3"/>
<dbReference type="EMBL" id="LVKB01000007">
    <property type="protein sequence ID" value="ORD97867.1"/>
    <property type="molecule type" value="Genomic_DNA"/>
</dbReference>
<dbReference type="InterPro" id="IPR036397">
    <property type="entry name" value="RNaseH_sf"/>
</dbReference>
<dbReference type="Gene3D" id="3.30.420.10">
    <property type="entry name" value="Ribonuclease H-like superfamily/Ribonuclease H"/>
    <property type="match status" value="1"/>
</dbReference>
<reference evidence="1 2" key="1">
    <citation type="journal article" date="2017" name="Environ. Microbiol.">
        <title>Decay of the glycolytic pathway and adaptation to intranuclear parasitism within Enterocytozoonidae microsporidia.</title>
        <authorList>
            <person name="Wiredu Boakye D."/>
            <person name="Jaroenlak P."/>
            <person name="Prachumwat A."/>
            <person name="Williams T.A."/>
            <person name="Bateman K.S."/>
            <person name="Itsathitphaisarn O."/>
            <person name="Sritunyalucksana K."/>
            <person name="Paszkiewicz K.H."/>
            <person name="Moore K.A."/>
            <person name="Stentiford G.D."/>
            <person name="Williams B.A."/>
        </authorList>
    </citation>
    <scope>NUCLEOTIDE SEQUENCE [LARGE SCALE GENOMIC DNA]</scope>
    <source>
        <strain evidence="1 2">GB1</strain>
    </source>
</reference>
<accession>A0A1X0QDM3</accession>
<proteinExistence type="predicted"/>
<dbReference type="OrthoDB" id="2288112at2759"/>
<dbReference type="Proteomes" id="UP000192356">
    <property type="component" value="Unassembled WGS sequence"/>
</dbReference>
<name>A0A1X0QDM3_9MICR</name>
<protein>
    <submittedName>
        <fullName evidence="1">Uncharacterized protein</fullName>
    </submittedName>
</protein>
<sequence length="77" mass="8957">MNDEIHKKIFFSDKVEINLFISDGARYVRYYPGEIHNSKNTVPTVKHGRGCVMVFWCILYQGVVELIFIENTMKGCL</sequence>
<evidence type="ECO:0000313" key="1">
    <source>
        <dbReference type="EMBL" id="ORD97867.1"/>
    </source>
</evidence>
<evidence type="ECO:0000313" key="2">
    <source>
        <dbReference type="Proteomes" id="UP000192356"/>
    </source>
</evidence>
<organism evidence="1 2">
    <name type="scientific">Hepatospora eriocheir</name>
    <dbReference type="NCBI Taxonomy" id="1081669"/>
    <lineage>
        <taxon>Eukaryota</taxon>
        <taxon>Fungi</taxon>
        <taxon>Fungi incertae sedis</taxon>
        <taxon>Microsporidia</taxon>
        <taxon>Hepatosporidae</taxon>
        <taxon>Hepatospora</taxon>
    </lineage>
</organism>
<keyword evidence="2" id="KW-1185">Reference proteome</keyword>
<dbReference type="VEuPathDB" id="MicrosporidiaDB:HERIO_264"/>